<organism evidence="3 4">
    <name type="scientific">Fusarium avenaceum</name>
    <dbReference type="NCBI Taxonomy" id="40199"/>
    <lineage>
        <taxon>Eukaryota</taxon>
        <taxon>Fungi</taxon>
        <taxon>Dikarya</taxon>
        <taxon>Ascomycota</taxon>
        <taxon>Pezizomycotina</taxon>
        <taxon>Sordariomycetes</taxon>
        <taxon>Hypocreomycetidae</taxon>
        <taxon>Hypocreales</taxon>
        <taxon>Nectriaceae</taxon>
        <taxon>Fusarium</taxon>
        <taxon>Fusarium tricinctum species complex</taxon>
    </lineage>
</organism>
<dbReference type="PROSITE" id="PS50076">
    <property type="entry name" value="DNAJ_2"/>
    <property type="match status" value="1"/>
</dbReference>
<dbReference type="Proteomes" id="UP000782241">
    <property type="component" value="Unassembled WGS sequence"/>
</dbReference>
<feature type="region of interest" description="Disordered" evidence="1">
    <location>
        <begin position="697"/>
        <end position="918"/>
    </location>
</feature>
<dbReference type="PRINTS" id="PR00625">
    <property type="entry name" value="JDOMAIN"/>
</dbReference>
<feature type="compositionally biased region" description="Polar residues" evidence="1">
    <location>
        <begin position="387"/>
        <end position="405"/>
    </location>
</feature>
<proteinExistence type="predicted"/>
<feature type="compositionally biased region" description="Basic and acidic residues" evidence="1">
    <location>
        <begin position="248"/>
        <end position="262"/>
    </location>
</feature>
<dbReference type="SUPFAM" id="SSF46565">
    <property type="entry name" value="Chaperone J-domain"/>
    <property type="match status" value="1"/>
</dbReference>
<sequence>TNLSPHSKGPSFLVKTKLPKEALQINYREIQGPEIDQARSSAEPQALDAACATLPIPLESKYFQVPPTVNFTHPPQFRLGWATEGTVPTPLCSPSTCNLNTRVPLRTNLDTFAASLPSEKSLIFSSPLQTSRPVSAYPDSILDQQPHTSHLTSSCPIELLLVNGYLSKYKLSGRSERRPSNNLCRGLSTAMGTPRDYYADLELPPTADVAEIRKQYRKLALKYHPDRNPGREQEVNTQFQIIQTAHEILSDPETKAKHDASRGRGRYTGASGVKGNPWSNVSAQYPPPPRRNNANANTSARTTPSGAQRWQTRFSSGVPPTAKQYAAADAESKKNAAKAFENMRKGASAKTNEQTRPPPPPPPPRTESARQRAEASFGARKTGFHPRTTTGDEPPVSSSNYSSRPASERYPQSYGQEAPKQPPPIPQRPPPTAMPDPLSQFRDRDSWADPRQSSPYTSHGGEKTNPFDGIPLNRAKSTRETNNQGQSPDKEAFNRQRSASVPQGGKNDDGSSESSASQPSPIPRDPADRPKAPLKKTRSGFKSVPLGPNQQATEFPAAETATDSPGGPSMYDNPSSTTSNRPYSKSFSKCRGHHEFGVSSTESYCPYATPDKHCRPSPSGRQDSPHQLTPFERQQMEFLAKLIDNASPGSPARKRKHKDPSLDTPGISNRANKVNLNSFSFPVEDDTFARTSPDLHRFMRRSTDNINTSFTEEEDPVGWEFNAGGPEQDSPTKSRKQGRRSPGKRPQMSGKSTPSFVSDPEKPDPAKPESAFNPAGWDFGPQNFVPQPSKSVSPTRSSRTSSRRPKASKKTSHATLVDDSSSEEEVLEWRGRKVQEEPPSAESPQAMDIDTPPVSTSMPPPRPPKVPSPQPAQARTSPQPIQTQQAAEVNQGSGTASMSHAARNINVEPSRPEWRPGNVDSVNGIEQRPEDSMKPFNPNNVGSEDSEEFRASFADLRNVAPFAQQNSGLRSFADLKDTLPFESKAAPQIPMKLPKVHPLIFPDPPAAPQLPATVVVNGVQPSALSWDSYVKDFENYLKQWDMFNAQVVDHFATRKSHIARTREEKGYSFLEARGDTDIQEYYNWIEQDMDVRRRWTAACEEHEQRFREFMAFRIKMK</sequence>
<feature type="compositionally biased region" description="Low complexity" evidence="1">
    <location>
        <begin position="788"/>
        <end position="800"/>
    </location>
</feature>
<dbReference type="PANTHER" id="PTHR44029:SF1">
    <property type="entry name" value="DNAJ HOMOLOG SUBFAMILY C MEMBER 21"/>
    <property type="match status" value="1"/>
</dbReference>
<keyword evidence="4" id="KW-1185">Reference proteome</keyword>
<feature type="compositionally biased region" description="Pro residues" evidence="1">
    <location>
        <begin position="356"/>
        <end position="365"/>
    </location>
</feature>
<dbReference type="SMART" id="SM00271">
    <property type="entry name" value="DnaJ"/>
    <property type="match status" value="1"/>
</dbReference>
<name>A0A9P7KQR7_9HYPO</name>
<dbReference type="AlphaFoldDB" id="A0A9P7KQR7"/>
<dbReference type="CDD" id="cd06257">
    <property type="entry name" value="DnaJ"/>
    <property type="match status" value="1"/>
</dbReference>
<dbReference type="FunFam" id="1.10.287.110:FF:000096">
    <property type="entry name" value="DnaJ domain protein"/>
    <property type="match status" value="1"/>
</dbReference>
<feature type="compositionally biased region" description="Polar residues" evidence="1">
    <location>
        <begin position="306"/>
        <end position="315"/>
    </location>
</feature>
<dbReference type="Pfam" id="PF00226">
    <property type="entry name" value="DnaJ"/>
    <property type="match status" value="1"/>
</dbReference>
<dbReference type="InterPro" id="IPR036869">
    <property type="entry name" value="J_dom_sf"/>
</dbReference>
<feature type="compositionally biased region" description="Basic and acidic residues" evidence="1">
    <location>
        <begin position="827"/>
        <end position="836"/>
    </location>
</feature>
<evidence type="ECO:0000313" key="4">
    <source>
        <dbReference type="Proteomes" id="UP000782241"/>
    </source>
</evidence>
<dbReference type="GO" id="GO:0005737">
    <property type="term" value="C:cytoplasm"/>
    <property type="evidence" value="ECO:0007669"/>
    <property type="project" value="TreeGrafter"/>
</dbReference>
<gene>
    <name evidence="3" type="ORF">KAF25_010665</name>
</gene>
<dbReference type="InterPro" id="IPR051964">
    <property type="entry name" value="Chaperone_stress_response"/>
</dbReference>
<feature type="compositionally biased region" description="Pro residues" evidence="1">
    <location>
        <begin position="420"/>
        <end position="434"/>
    </location>
</feature>
<feature type="compositionally biased region" description="Polar residues" evidence="1">
    <location>
        <begin position="873"/>
        <end position="898"/>
    </location>
</feature>
<evidence type="ECO:0000313" key="3">
    <source>
        <dbReference type="EMBL" id="KAG5658484.1"/>
    </source>
</evidence>
<feature type="compositionally biased region" description="Pro residues" evidence="1">
    <location>
        <begin position="858"/>
        <end position="870"/>
    </location>
</feature>
<feature type="compositionally biased region" description="Basic residues" evidence="1">
    <location>
        <begin position="801"/>
        <end position="812"/>
    </location>
</feature>
<accession>A0A9P7KQR7</accession>
<dbReference type="InterPro" id="IPR001623">
    <property type="entry name" value="DnaJ_domain"/>
</dbReference>
<feature type="domain" description="J" evidence="2">
    <location>
        <begin position="196"/>
        <end position="262"/>
    </location>
</feature>
<feature type="compositionally biased region" description="Low complexity" evidence="1">
    <location>
        <begin position="291"/>
        <end position="305"/>
    </location>
</feature>
<feature type="region of interest" description="Disordered" evidence="1">
    <location>
        <begin position="246"/>
        <end position="679"/>
    </location>
</feature>
<dbReference type="PANTHER" id="PTHR44029">
    <property type="entry name" value="DNAJ HOMOLOG SUBFAMILY C MEMBER 21"/>
    <property type="match status" value="1"/>
</dbReference>
<dbReference type="EMBL" id="JAGPUO010000014">
    <property type="protein sequence ID" value="KAG5658484.1"/>
    <property type="molecule type" value="Genomic_DNA"/>
</dbReference>
<feature type="compositionally biased region" description="Polar residues" evidence="1">
    <location>
        <begin position="666"/>
        <end position="679"/>
    </location>
</feature>
<dbReference type="Gene3D" id="1.10.287.110">
    <property type="entry name" value="DnaJ domain"/>
    <property type="match status" value="1"/>
</dbReference>
<reference evidence="3" key="1">
    <citation type="submission" date="2021-04" db="EMBL/GenBank/DDBJ databases">
        <title>Draft genome of Fusarium avenaceum strain F156N33, isolated from an atmospheric sample in Virginia.</title>
        <authorList>
            <person name="Yang S."/>
            <person name="Vinatzer B.A."/>
            <person name="Coleman J."/>
        </authorList>
    </citation>
    <scope>NUCLEOTIDE SEQUENCE</scope>
    <source>
        <strain evidence="3">F156N33</strain>
    </source>
</reference>
<feature type="compositionally biased region" description="Polar residues" evidence="1">
    <location>
        <begin position="572"/>
        <end position="587"/>
    </location>
</feature>
<protein>
    <recommendedName>
        <fullName evidence="2">J domain-containing protein</fullName>
    </recommendedName>
</protein>
<comment type="caution">
    <text evidence="3">The sequence shown here is derived from an EMBL/GenBank/DDBJ whole genome shotgun (WGS) entry which is preliminary data.</text>
</comment>
<evidence type="ECO:0000259" key="2">
    <source>
        <dbReference type="PROSITE" id="PS50076"/>
    </source>
</evidence>
<feature type="compositionally biased region" description="Basic residues" evidence="1">
    <location>
        <begin position="733"/>
        <end position="743"/>
    </location>
</feature>
<feature type="non-terminal residue" evidence="3">
    <location>
        <position position="1"/>
    </location>
</feature>
<evidence type="ECO:0000256" key="1">
    <source>
        <dbReference type="SAM" id="MobiDB-lite"/>
    </source>
</evidence>